<feature type="compositionally biased region" description="Polar residues" evidence="10">
    <location>
        <begin position="58"/>
        <end position="67"/>
    </location>
</feature>
<evidence type="ECO:0000259" key="13">
    <source>
        <dbReference type="Pfam" id="PF07715"/>
    </source>
</evidence>
<evidence type="ECO:0000256" key="4">
    <source>
        <dbReference type="ARBA" id="ARBA00022692"/>
    </source>
</evidence>
<dbReference type="Pfam" id="PF00593">
    <property type="entry name" value="TonB_dep_Rec_b-barrel"/>
    <property type="match status" value="1"/>
</dbReference>
<feature type="chain" id="PRO_5012911298" evidence="11">
    <location>
        <begin position="33"/>
        <end position="998"/>
    </location>
</feature>
<sequence length="998" mass="107409">MIRKDNRRRRIGPLLSATFLAALSGGYSSANAQDTTAAGPATTVRKHAHHTRGAATKSRPSAPSRTVNARQQAVAGTTVSHAMTQSGATRDNSPYVSTKFPAEAVSSNAENIVVTGSALSTSNNTSANPVQIVTAKQIQQTGATTLSDFFQRLPSVGSSGTYNTQTNGTDGASCLDLRNLGETRVLVLIDGKRTAINGDSNCVDLNAIPVQAVASVEILKDGGSELYGADAVSGVVNIKLRHDLNDANVTLRGGITGHGDNQTGLISAYKGWNFDHGKGNLTLFASYMSQGGVQQADRSWSRSNIQINDPLSASNVSYGSIITPNGTFFGETTNNTYLGNGKGGLTDYTTSGRYNYGNQQSLVNALQNSSFSGDTHYDVNDHLSLYASVLYSHRTSMTQMAAEPVEGSVPPSTLPNSIVIPEDYPGNNTGEALQMYRRMTEFGNRETQAAVDTVTGKFGANGDIYAGWKYDLSYTYGASMATTQTSGVGDYAKLLQEYGLEEVTPGDANSLLYYNANSCAGSKGCVQSNVFQPLSSAAAQYANYTTYSHSHYQLRDLNLRINNNHVVHMPWSNGGDLGIALGMEHRGEQLTNDPDPLVQSGGSLTNTVAATSGGFNVTEGYIEGKLTLLKDAPLAHDLTIDGQGRYSSYNTFGSAYNWKGSIDWAPTRDIRFRGTIGTSLRQPNVYELYGGTTLSYNTASDPCGQASSYGARSAMVVANCAKQGINAATFTSSGSGQIPTLEGGNSTLKPEVGRTYTFGTVITPRWIPGLSTSVEYWHYNISDVISSLSTQYIVDSCYTGTNPSLCADVNRLSNGQINTVSALDENLGGLHTSGLDWDLNYRFRVTRNDTFTIDNNYQQLLSYKEQLVPGGKYYNYLGALFYQGGSGQPRVRDYMTLGWQHGRFGINYMMQYMGGMHWNDGSVFLTAASAGRYKTPAMVQQDITLTYNYKRWAFEGGVNNIAGKNPPFVASAADNSDAAVYGNFYYGRYFFLQAGVNF</sequence>
<dbReference type="EMBL" id="CP014691">
    <property type="protein sequence ID" value="AQS87784.1"/>
    <property type="molecule type" value="Genomic_DNA"/>
</dbReference>
<dbReference type="PANTHER" id="PTHR47234:SF2">
    <property type="entry name" value="TONB-DEPENDENT RECEPTOR"/>
    <property type="match status" value="1"/>
</dbReference>
<keyword evidence="2 8" id="KW-0813">Transport</keyword>
<dbReference type="InterPro" id="IPR036942">
    <property type="entry name" value="Beta-barrel_TonB_sf"/>
</dbReference>
<keyword evidence="15" id="KW-1185">Reference proteome</keyword>
<evidence type="ECO:0000256" key="11">
    <source>
        <dbReference type="SAM" id="SignalP"/>
    </source>
</evidence>
<dbReference type="STRING" id="320497.A0U93_07360"/>
<dbReference type="GO" id="GO:0009279">
    <property type="term" value="C:cell outer membrane"/>
    <property type="evidence" value="ECO:0007669"/>
    <property type="project" value="UniProtKB-SubCell"/>
</dbReference>
<evidence type="ECO:0000256" key="5">
    <source>
        <dbReference type="ARBA" id="ARBA00023077"/>
    </source>
</evidence>
<reference evidence="14 15" key="1">
    <citation type="submission" date="2016-03" db="EMBL/GenBank/DDBJ databases">
        <title>Acetic acid bacteria sequencing.</title>
        <authorList>
            <person name="Brandt J."/>
            <person name="Jakob F."/>
            <person name="Vogel R.F."/>
        </authorList>
    </citation>
    <scope>NUCLEOTIDE SEQUENCE [LARGE SCALE GENOMIC DNA]</scope>
    <source>
        <strain evidence="14 15">NBRC 101099</strain>
    </source>
</reference>
<dbReference type="PANTHER" id="PTHR47234">
    <property type="match status" value="1"/>
</dbReference>
<keyword evidence="6 8" id="KW-0472">Membrane</keyword>
<evidence type="ECO:0000256" key="2">
    <source>
        <dbReference type="ARBA" id="ARBA00022448"/>
    </source>
</evidence>
<evidence type="ECO:0000256" key="8">
    <source>
        <dbReference type="PROSITE-ProRule" id="PRU01360"/>
    </source>
</evidence>
<dbReference type="Gene3D" id="2.170.130.10">
    <property type="entry name" value="TonB-dependent receptor, plug domain"/>
    <property type="match status" value="1"/>
</dbReference>
<evidence type="ECO:0000256" key="10">
    <source>
        <dbReference type="SAM" id="MobiDB-lite"/>
    </source>
</evidence>
<dbReference type="AlphaFoldDB" id="A0A1U9KPP6"/>
<dbReference type="RefSeq" id="WP_077806779.1">
    <property type="nucleotide sequence ID" value="NZ_BJXS01000002.1"/>
</dbReference>
<dbReference type="Gene3D" id="2.40.170.20">
    <property type="entry name" value="TonB-dependent receptor, beta-barrel domain"/>
    <property type="match status" value="1"/>
</dbReference>
<organism evidence="14 15">
    <name type="scientific">Neoasaia chiangmaiensis</name>
    <dbReference type="NCBI Taxonomy" id="320497"/>
    <lineage>
        <taxon>Bacteria</taxon>
        <taxon>Pseudomonadati</taxon>
        <taxon>Pseudomonadota</taxon>
        <taxon>Alphaproteobacteria</taxon>
        <taxon>Acetobacterales</taxon>
        <taxon>Acetobacteraceae</taxon>
        <taxon>Neoasaia</taxon>
    </lineage>
</organism>
<feature type="domain" description="TonB-dependent receptor plug" evidence="13">
    <location>
        <begin position="125"/>
        <end position="235"/>
    </location>
</feature>
<keyword evidence="14" id="KW-0675">Receptor</keyword>
<dbReference type="Pfam" id="PF07715">
    <property type="entry name" value="Plug"/>
    <property type="match status" value="1"/>
</dbReference>
<evidence type="ECO:0000313" key="15">
    <source>
        <dbReference type="Proteomes" id="UP000188604"/>
    </source>
</evidence>
<keyword evidence="5 9" id="KW-0798">TonB box</keyword>
<dbReference type="PROSITE" id="PS52016">
    <property type="entry name" value="TONB_DEPENDENT_REC_3"/>
    <property type="match status" value="1"/>
</dbReference>
<evidence type="ECO:0000256" key="9">
    <source>
        <dbReference type="RuleBase" id="RU003357"/>
    </source>
</evidence>
<evidence type="ECO:0000313" key="14">
    <source>
        <dbReference type="EMBL" id="AQS87784.1"/>
    </source>
</evidence>
<feature type="region of interest" description="Disordered" evidence="10">
    <location>
        <begin position="31"/>
        <end position="67"/>
    </location>
</feature>
<evidence type="ECO:0000256" key="6">
    <source>
        <dbReference type="ARBA" id="ARBA00023136"/>
    </source>
</evidence>
<gene>
    <name evidence="14" type="ORF">A0U93_07360</name>
</gene>
<evidence type="ECO:0000256" key="7">
    <source>
        <dbReference type="ARBA" id="ARBA00023237"/>
    </source>
</evidence>
<keyword evidence="4 8" id="KW-0812">Transmembrane</keyword>
<dbReference type="SUPFAM" id="SSF56935">
    <property type="entry name" value="Porins"/>
    <property type="match status" value="1"/>
</dbReference>
<proteinExistence type="inferred from homology"/>
<dbReference type="InterPro" id="IPR000531">
    <property type="entry name" value="Beta-barrel_TonB"/>
</dbReference>
<comment type="subcellular location">
    <subcellularLocation>
        <location evidence="1 8">Cell outer membrane</location>
        <topology evidence="1 8">Multi-pass membrane protein</topology>
    </subcellularLocation>
</comment>
<accession>A0A1U9KPP6</accession>
<dbReference type="OrthoDB" id="7582244at2"/>
<dbReference type="InterPro" id="IPR012910">
    <property type="entry name" value="Plug_dom"/>
</dbReference>
<evidence type="ECO:0000256" key="1">
    <source>
        <dbReference type="ARBA" id="ARBA00004571"/>
    </source>
</evidence>
<dbReference type="KEGG" id="nch:A0U93_07360"/>
<feature type="signal peptide" evidence="11">
    <location>
        <begin position="1"/>
        <end position="32"/>
    </location>
</feature>
<keyword evidence="3 8" id="KW-1134">Transmembrane beta strand</keyword>
<feature type="domain" description="TonB-dependent receptor-like beta-barrel" evidence="12">
    <location>
        <begin position="433"/>
        <end position="961"/>
    </location>
</feature>
<dbReference type="Proteomes" id="UP000188604">
    <property type="component" value="Chromosome"/>
</dbReference>
<dbReference type="InterPro" id="IPR039426">
    <property type="entry name" value="TonB-dep_rcpt-like"/>
</dbReference>
<evidence type="ECO:0000256" key="3">
    <source>
        <dbReference type="ARBA" id="ARBA00022452"/>
    </source>
</evidence>
<dbReference type="InterPro" id="IPR037066">
    <property type="entry name" value="Plug_dom_sf"/>
</dbReference>
<keyword evidence="7 8" id="KW-0998">Cell outer membrane</keyword>
<keyword evidence="11" id="KW-0732">Signal</keyword>
<protein>
    <submittedName>
        <fullName evidence="14">TonB-dependent receptor</fullName>
    </submittedName>
</protein>
<comment type="similarity">
    <text evidence="8 9">Belongs to the TonB-dependent receptor family.</text>
</comment>
<evidence type="ECO:0000259" key="12">
    <source>
        <dbReference type="Pfam" id="PF00593"/>
    </source>
</evidence>
<name>A0A1U9KPP6_9PROT</name>